<dbReference type="OrthoDB" id="185373at2759"/>
<evidence type="ECO:0000256" key="2">
    <source>
        <dbReference type="PROSITE-ProRule" id="PRU00708"/>
    </source>
</evidence>
<organism evidence="3 4">
    <name type="scientific">Mucuna pruriens</name>
    <name type="common">Velvet bean</name>
    <name type="synonym">Dolichos pruriens</name>
    <dbReference type="NCBI Taxonomy" id="157652"/>
    <lineage>
        <taxon>Eukaryota</taxon>
        <taxon>Viridiplantae</taxon>
        <taxon>Streptophyta</taxon>
        <taxon>Embryophyta</taxon>
        <taxon>Tracheophyta</taxon>
        <taxon>Spermatophyta</taxon>
        <taxon>Magnoliopsida</taxon>
        <taxon>eudicotyledons</taxon>
        <taxon>Gunneridae</taxon>
        <taxon>Pentapetalae</taxon>
        <taxon>rosids</taxon>
        <taxon>fabids</taxon>
        <taxon>Fabales</taxon>
        <taxon>Fabaceae</taxon>
        <taxon>Papilionoideae</taxon>
        <taxon>50 kb inversion clade</taxon>
        <taxon>NPAAA clade</taxon>
        <taxon>indigoferoid/millettioid clade</taxon>
        <taxon>Phaseoleae</taxon>
        <taxon>Mucuna</taxon>
    </lineage>
</organism>
<dbReference type="FunFam" id="1.25.40.10:FF:001093">
    <property type="entry name" value="Pentatricopeptide repeat-containing protein At2g34400"/>
    <property type="match status" value="1"/>
</dbReference>
<dbReference type="GO" id="GO:0009451">
    <property type="term" value="P:RNA modification"/>
    <property type="evidence" value="ECO:0007669"/>
    <property type="project" value="InterPro"/>
</dbReference>
<dbReference type="InterPro" id="IPR046960">
    <property type="entry name" value="PPR_At4g14850-like_plant"/>
</dbReference>
<sequence>MGMFCEGIVCTLIQRSKTLPHLLQLHSLFIKSSLDHHPFLISQLLLSASSISLPFAASFFHSLPTPPPLFAWNTLIRAFATTAPHHSLSLFRLLQTSPLRPDNFTFPFALKASAHSSSLPLGRTLHSLTVKTGFRSDTYVANALLNMYSHCHAVRSARKVFDETTDKDVVSWSSMIAAYAACNSSSDAFHVFRDMKLANQKPNSVTFLSLLSASTKTLDSSAGQSLHSYIIREQIEMDVALGTALFEMYAKCGRIEKALLVFNSMGHKNLQSCTIMISALADHGRPKDAISLFSQMESMGLQPDSLSFAVILSACSHVGLVSEGRKYFDRMVKVYGIKPSVEHYGCMVDMLGRAGLIQEAYDIIKGMPLEPNDVILRTFLGACRNHGWLPSFDDDLLSKLESELGANYVLTANVFSTCASWKDANDLRVAMKQKGLKKIPGCSWVEIDAYGSTDMTVMKLGKGQGEFDPNNDQEPKCFDYINDNNKTPMLYKEMTTTNFSMKERKKWFINLMKVLGALVELNDAKVRVKRHRTTILNPSSAVTQIRAKPRLFKTEHHECPQHYLKENQKRVR</sequence>
<protein>
    <submittedName>
        <fullName evidence="3">Pentatricopeptide repeat-containing protein</fullName>
    </submittedName>
</protein>
<evidence type="ECO:0000313" key="3">
    <source>
        <dbReference type="EMBL" id="RDY05306.1"/>
    </source>
</evidence>
<feature type="repeat" description="PPR" evidence="2">
    <location>
        <begin position="168"/>
        <end position="202"/>
    </location>
</feature>
<gene>
    <name evidence="3" type="primary">PCMP-H28</name>
    <name evidence="3" type="ORF">CR513_10868</name>
</gene>
<dbReference type="PROSITE" id="PS51375">
    <property type="entry name" value="PPR"/>
    <property type="match status" value="2"/>
</dbReference>
<keyword evidence="4" id="KW-1185">Reference proteome</keyword>
<dbReference type="InterPro" id="IPR046848">
    <property type="entry name" value="E_motif"/>
</dbReference>
<dbReference type="Pfam" id="PF20431">
    <property type="entry name" value="E_motif"/>
    <property type="match status" value="1"/>
</dbReference>
<dbReference type="Pfam" id="PF01535">
    <property type="entry name" value="PPR"/>
    <property type="match status" value="2"/>
</dbReference>
<proteinExistence type="predicted"/>
<name>A0A371HR88_MUCPR</name>
<feature type="repeat" description="PPR" evidence="2">
    <location>
        <begin position="269"/>
        <end position="303"/>
    </location>
</feature>
<evidence type="ECO:0000313" key="4">
    <source>
        <dbReference type="Proteomes" id="UP000257109"/>
    </source>
</evidence>
<feature type="non-terminal residue" evidence="3">
    <location>
        <position position="1"/>
    </location>
</feature>
<dbReference type="GO" id="GO:0003723">
    <property type="term" value="F:RNA binding"/>
    <property type="evidence" value="ECO:0007669"/>
    <property type="project" value="InterPro"/>
</dbReference>
<reference evidence="3" key="1">
    <citation type="submission" date="2018-05" db="EMBL/GenBank/DDBJ databases">
        <title>Draft genome of Mucuna pruriens seed.</title>
        <authorList>
            <person name="Nnadi N.E."/>
            <person name="Vos R."/>
            <person name="Hasami M.H."/>
            <person name="Devisetty U.K."/>
            <person name="Aguiy J.C."/>
        </authorList>
    </citation>
    <scope>NUCLEOTIDE SEQUENCE [LARGE SCALE GENOMIC DNA]</scope>
    <source>
        <strain evidence="3">JCA_2017</strain>
    </source>
</reference>
<dbReference type="Gene3D" id="1.25.40.10">
    <property type="entry name" value="Tetratricopeptide repeat domain"/>
    <property type="match status" value="3"/>
</dbReference>
<dbReference type="Pfam" id="PF13041">
    <property type="entry name" value="PPR_2"/>
    <property type="match status" value="2"/>
</dbReference>
<dbReference type="PANTHER" id="PTHR47926">
    <property type="entry name" value="PENTATRICOPEPTIDE REPEAT-CONTAINING PROTEIN"/>
    <property type="match status" value="1"/>
</dbReference>
<dbReference type="Proteomes" id="UP000257109">
    <property type="component" value="Unassembled WGS sequence"/>
</dbReference>
<dbReference type="NCBIfam" id="TIGR00756">
    <property type="entry name" value="PPR"/>
    <property type="match status" value="3"/>
</dbReference>
<dbReference type="EMBL" id="QJKJ01001906">
    <property type="protein sequence ID" value="RDY05306.1"/>
    <property type="molecule type" value="Genomic_DNA"/>
</dbReference>
<dbReference type="InterPro" id="IPR002885">
    <property type="entry name" value="PPR_rpt"/>
</dbReference>
<comment type="caution">
    <text evidence="3">The sequence shown here is derived from an EMBL/GenBank/DDBJ whole genome shotgun (WGS) entry which is preliminary data.</text>
</comment>
<dbReference type="FunFam" id="1.25.40.10:FF:000427">
    <property type="entry name" value="Pentatricopeptide repeat-containing protein chloroplastic"/>
    <property type="match status" value="1"/>
</dbReference>
<accession>A0A371HR88</accession>
<dbReference type="PANTHER" id="PTHR47926:SF344">
    <property type="entry name" value="OS07G0636900 PROTEIN"/>
    <property type="match status" value="1"/>
</dbReference>
<evidence type="ECO:0000256" key="1">
    <source>
        <dbReference type="ARBA" id="ARBA00022737"/>
    </source>
</evidence>
<dbReference type="InterPro" id="IPR011990">
    <property type="entry name" value="TPR-like_helical_dom_sf"/>
</dbReference>
<keyword evidence="1" id="KW-0677">Repeat</keyword>
<dbReference type="AlphaFoldDB" id="A0A371HR88"/>